<dbReference type="RefSeq" id="WP_042278331.1">
    <property type="nucleotide sequence ID" value="NZ_BBML01000003.1"/>
</dbReference>
<reference evidence="1" key="1">
    <citation type="journal article" date="2014" name="Genome Announc.">
        <title>Draft Genome Sequences of Marine Flavobacterium Nonlabens Strains NR17, NR24, NR27, NR32, NR33, and Ara13.</title>
        <authorList>
            <person name="Nakanishi M."/>
            <person name="Meirelles P."/>
            <person name="Suzuki R."/>
            <person name="Takatani N."/>
            <person name="Mino S."/>
            <person name="Suda W."/>
            <person name="Oshima K."/>
            <person name="Hattori M."/>
            <person name="Ohkuma M."/>
            <person name="Hosokawa M."/>
            <person name="Miyashita K."/>
            <person name="Thompson F.L."/>
            <person name="Niwa A."/>
            <person name="Sawabe T."/>
            <person name="Sawabe T."/>
        </authorList>
    </citation>
    <scope>NUCLEOTIDE SEQUENCE [LARGE SCALE GENOMIC DNA]</scope>
    <source>
        <strain evidence="1">JCM 19294</strain>
    </source>
</reference>
<protein>
    <submittedName>
        <fullName evidence="1">Uncharacterized protein</fullName>
    </submittedName>
</protein>
<organism evidence="1 2">
    <name type="scientific">Nonlabens tegetincola</name>
    <dbReference type="NCBI Taxonomy" id="323273"/>
    <lineage>
        <taxon>Bacteria</taxon>
        <taxon>Pseudomonadati</taxon>
        <taxon>Bacteroidota</taxon>
        <taxon>Flavobacteriia</taxon>
        <taxon>Flavobacteriales</taxon>
        <taxon>Flavobacteriaceae</taxon>
        <taxon>Nonlabens</taxon>
    </lineage>
</organism>
<evidence type="ECO:0000313" key="1">
    <source>
        <dbReference type="EMBL" id="GAK96827.1"/>
    </source>
</evidence>
<comment type="caution">
    <text evidence="1">The sequence shown here is derived from an EMBL/GenBank/DDBJ whole genome shotgun (WGS) entry which is preliminary data.</text>
</comment>
<name>A0A090Q3Q1_9FLAO</name>
<accession>A0A090Q3Q1</accession>
<dbReference type="AlphaFoldDB" id="A0A090Q3Q1"/>
<evidence type="ECO:0000313" key="2">
    <source>
        <dbReference type="Proteomes" id="UP000029221"/>
    </source>
</evidence>
<sequence length="63" mass="7497">MILEEGKKYKVFPVYPENDNDYYKLTCKRIGEGKCLFSGNIPTRKDFQIYIPTDEIDNRVFEL</sequence>
<gene>
    <name evidence="1" type="ORF">JCM19294_1136</name>
</gene>
<proteinExistence type="predicted"/>
<dbReference type="EMBL" id="BBML01000003">
    <property type="protein sequence ID" value="GAK96827.1"/>
    <property type="molecule type" value="Genomic_DNA"/>
</dbReference>
<dbReference type="Proteomes" id="UP000029221">
    <property type="component" value="Unassembled WGS sequence"/>
</dbReference>
<keyword evidence="2" id="KW-1185">Reference proteome</keyword>